<sequence>FIVLLPKLTDDLDRVGIMGFYSEDFNIYSAFKLLLMCLEMRMCEDYNLKDIVIIDFNNITAMSVTKITLPAVKKFAECSLKGYNSRIKSVHIINSSPITEVLVTIIKTLLRNKLVDRVHVHGSDLTELYKHVPRSMLPKEYGGENGTINQHYSVWKNKMKSYRNWFIEHEKKKSDETKRPNGQGYNSDLFGYDGSFRQLSID</sequence>
<name>A0AAD8AG79_DIPPU</name>
<keyword evidence="3" id="KW-1185">Reference proteome</keyword>
<dbReference type="GO" id="GO:0016020">
    <property type="term" value="C:membrane"/>
    <property type="evidence" value="ECO:0007669"/>
    <property type="project" value="TreeGrafter"/>
</dbReference>
<dbReference type="Pfam" id="PF00650">
    <property type="entry name" value="CRAL_TRIO"/>
    <property type="match status" value="1"/>
</dbReference>
<proteinExistence type="predicted"/>
<evidence type="ECO:0000259" key="1">
    <source>
        <dbReference type="PROSITE" id="PS50191"/>
    </source>
</evidence>
<dbReference type="InterPro" id="IPR001251">
    <property type="entry name" value="CRAL-TRIO_dom"/>
</dbReference>
<comment type="caution">
    <text evidence="2">The sequence shown here is derived from an EMBL/GenBank/DDBJ whole genome shotgun (WGS) entry which is preliminary data.</text>
</comment>
<gene>
    <name evidence="2" type="ORF">L9F63_010704</name>
</gene>
<dbReference type="InterPro" id="IPR036865">
    <property type="entry name" value="CRAL-TRIO_dom_sf"/>
</dbReference>
<dbReference type="GO" id="GO:1902936">
    <property type="term" value="F:phosphatidylinositol bisphosphate binding"/>
    <property type="evidence" value="ECO:0007669"/>
    <property type="project" value="TreeGrafter"/>
</dbReference>
<organism evidence="2 3">
    <name type="scientific">Diploptera punctata</name>
    <name type="common">Pacific beetle cockroach</name>
    <dbReference type="NCBI Taxonomy" id="6984"/>
    <lineage>
        <taxon>Eukaryota</taxon>
        <taxon>Metazoa</taxon>
        <taxon>Ecdysozoa</taxon>
        <taxon>Arthropoda</taxon>
        <taxon>Hexapoda</taxon>
        <taxon>Insecta</taxon>
        <taxon>Pterygota</taxon>
        <taxon>Neoptera</taxon>
        <taxon>Polyneoptera</taxon>
        <taxon>Dictyoptera</taxon>
        <taxon>Blattodea</taxon>
        <taxon>Blaberoidea</taxon>
        <taxon>Blaberidae</taxon>
        <taxon>Diplopterinae</taxon>
        <taxon>Diploptera</taxon>
    </lineage>
</organism>
<dbReference type="PRINTS" id="PR00180">
    <property type="entry name" value="CRETINALDHBP"/>
</dbReference>
<dbReference type="PANTHER" id="PTHR10174">
    <property type="entry name" value="ALPHA-TOCOPHEROL TRANSFER PROTEIN-RELATED"/>
    <property type="match status" value="1"/>
</dbReference>
<feature type="non-terminal residue" evidence="2">
    <location>
        <position position="202"/>
    </location>
</feature>
<protein>
    <recommendedName>
        <fullName evidence="1">CRAL-TRIO domain-containing protein</fullName>
    </recommendedName>
</protein>
<dbReference type="Proteomes" id="UP001233999">
    <property type="component" value="Unassembled WGS sequence"/>
</dbReference>
<evidence type="ECO:0000313" key="2">
    <source>
        <dbReference type="EMBL" id="KAJ9598614.1"/>
    </source>
</evidence>
<reference evidence="2" key="1">
    <citation type="journal article" date="2023" name="IScience">
        <title>Live-bearing cockroach genome reveals convergent evolutionary mechanisms linked to viviparity in insects and beyond.</title>
        <authorList>
            <person name="Fouks B."/>
            <person name="Harrison M.C."/>
            <person name="Mikhailova A.A."/>
            <person name="Marchal E."/>
            <person name="English S."/>
            <person name="Carruthers M."/>
            <person name="Jennings E.C."/>
            <person name="Chiamaka E.L."/>
            <person name="Frigard R.A."/>
            <person name="Pippel M."/>
            <person name="Attardo G.M."/>
            <person name="Benoit J.B."/>
            <person name="Bornberg-Bauer E."/>
            <person name="Tobe S.S."/>
        </authorList>
    </citation>
    <scope>NUCLEOTIDE SEQUENCE</scope>
    <source>
        <strain evidence="2">Stay&amp;Tobe</strain>
    </source>
</reference>
<dbReference type="Gene3D" id="3.40.525.10">
    <property type="entry name" value="CRAL-TRIO lipid binding domain"/>
    <property type="match status" value="1"/>
</dbReference>
<evidence type="ECO:0000313" key="3">
    <source>
        <dbReference type="Proteomes" id="UP001233999"/>
    </source>
</evidence>
<accession>A0AAD8AG79</accession>
<dbReference type="EMBL" id="JASPKZ010001203">
    <property type="protein sequence ID" value="KAJ9598614.1"/>
    <property type="molecule type" value="Genomic_DNA"/>
</dbReference>
<dbReference type="CDD" id="cd00170">
    <property type="entry name" value="SEC14"/>
    <property type="match status" value="1"/>
</dbReference>
<dbReference type="PANTHER" id="PTHR10174:SF224">
    <property type="entry name" value="RETINOL-BINDING PROTEIN PINTA"/>
    <property type="match status" value="1"/>
</dbReference>
<dbReference type="AlphaFoldDB" id="A0AAD8AG79"/>
<dbReference type="PROSITE" id="PS50191">
    <property type="entry name" value="CRAL_TRIO"/>
    <property type="match status" value="1"/>
</dbReference>
<dbReference type="SMART" id="SM00516">
    <property type="entry name" value="SEC14"/>
    <property type="match status" value="1"/>
</dbReference>
<reference evidence="2" key="2">
    <citation type="submission" date="2023-05" db="EMBL/GenBank/DDBJ databases">
        <authorList>
            <person name="Fouks B."/>
        </authorList>
    </citation>
    <scope>NUCLEOTIDE SEQUENCE</scope>
    <source>
        <strain evidence="2">Stay&amp;Tobe</strain>
        <tissue evidence="2">Testes</tissue>
    </source>
</reference>
<dbReference type="SUPFAM" id="SSF52087">
    <property type="entry name" value="CRAL/TRIO domain"/>
    <property type="match status" value="1"/>
</dbReference>
<dbReference type="Gene3D" id="1.20.5.1200">
    <property type="entry name" value="Alpha-tocopherol transfer"/>
    <property type="match status" value="1"/>
</dbReference>
<feature type="domain" description="CRAL-TRIO" evidence="1">
    <location>
        <begin position="52"/>
        <end position="149"/>
    </location>
</feature>